<proteinExistence type="predicted"/>
<evidence type="ECO:0000313" key="2">
    <source>
        <dbReference type="EMBL" id="KAJ4330970.1"/>
    </source>
</evidence>
<evidence type="ECO:0000256" key="1">
    <source>
        <dbReference type="SAM" id="MobiDB-lite"/>
    </source>
</evidence>
<sequence>MPAYHPEADRLATVAMLFLDKYSGTYRTRDALRAQVEIYLDKEYPYDLEWLNREKDLEGLVDFVKNAGGIVIVELPPLPGAAARVPKKVEAKTEKAELGGEKVETDRGEKDAK</sequence>
<dbReference type="AlphaFoldDB" id="A0A9W8WRY7"/>
<gene>
    <name evidence="2" type="ORF">N0V87_009555</name>
</gene>
<accession>A0A9W8WRY7</accession>
<reference evidence="2" key="1">
    <citation type="submission" date="2022-10" db="EMBL/GenBank/DDBJ databases">
        <title>Tapping the CABI collections for fungal endophytes: first genome assemblies for Collariella, Neodidymelliopsis, Ascochyta clinopodiicola, Didymella pomorum, Didymosphaeria variabile, Neocosmospora piperis and Neocucurbitaria cava.</title>
        <authorList>
            <person name="Hill R."/>
        </authorList>
    </citation>
    <scope>NUCLEOTIDE SEQUENCE</scope>
    <source>
        <strain evidence="2">IMI 360193</strain>
    </source>
</reference>
<evidence type="ECO:0000313" key="3">
    <source>
        <dbReference type="Proteomes" id="UP001140562"/>
    </source>
</evidence>
<dbReference type="OrthoDB" id="3778913at2759"/>
<dbReference type="EMBL" id="JAPEUV010000169">
    <property type="protein sequence ID" value="KAJ4330970.1"/>
    <property type="molecule type" value="Genomic_DNA"/>
</dbReference>
<feature type="region of interest" description="Disordered" evidence="1">
    <location>
        <begin position="89"/>
        <end position="113"/>
    </location>
</feature>
<name>A0A9W8WRY7_9PLEO</name>
<organism evidence="2 3">
    <name type="scientific">Didymella glomerata</name>
    <dbReference type="NCBI Taxonomy" id="749621"/>
    <lineage>
        <taxon>Eukaryota</taxon>
        <taxon>Fungi</taxon>
        <taxon>Dikarya</taxon>
        <taxon>Ascomycota</taxon>
        <taxon>Pezizomycotina</taxon>
        <taxon>Dothideomycetes</taxon>
        <taxon>Pleosporomycetidae</taxon>
        <taxon>Pleosporales</taxon>
        <taxon>Pleosporineae</taxon>
        <taxon>Didymellaceae</taxon>
        <taxon>Didymella</taxon>
    </lineage>
</organism>
<protein>
    <submittedName>
        <fullName evidence="2">Uncharacterized protein</fullName>
    </submittedName>
</protein>
<keyword evidence="3" id="KW-1185">Reference proteome</keyword>
<dbReference type="Proteomes" id="UP001140562">
    <property type="component" value="Unassembled WGS sequence"/>
</dbReference>
<comment type="caution">
    <text evidence="2">The sequence shown here is derived from an EMBL/GenBank/DDBJ whole genome shotgun (WGS) entry which is preliminary data.</text>
</comment>